<dbReference type="InterPro" id="IPR047348">
    <property type="entry name" value="XRCC3-like_C"/>
</dbReference>
<evidence type="ECO:0000256" key="2">
    <source>
        <dbReference type="ARBA" id="ARBA00022741"/>
    </source>
</evidence>
<dbReference type="PANTHER" id="PTHR46487">
    <property type="entry name" value="DNA REPAIR PROTEIN XRCC3"/>
    <property type="match status" value="1"/>
</dbReference>
<sequence>METLPENIYKKIHDSKLKSTSILLHSDIYLEQALDLSPEEVTRLRRSMLRREFISARDIPAWPRLTTGCPSIDSVTSGGIPINGLTEIAGPSGVGKTQLCLQLAITVQLPAGLGKGAIYICTEDLFPSKRLHQLAACFSDHKVMDNVFVEHISDYEQLRRCCQIRIPMLLLKRPIGLVVIDSIAGVFRSDSATVDYSQRSREFSTIVTSLNKLCLQYGIAVVVTNQVGDNSMKGRSEPCLGLAWSNLVTCRFWISRELEGVRNFEVVFAPDLPNKTAQFVIISSGVKDAG</sequence>
<dbReference type="PROSITE" id="PS50162">
    <property type="entry name" value="RECA_2"/>
    <property type="match status" value="1"/>
</dbReference>
<keyword evidence="5" id="KW-0234">DNA repair</keyword>
<dbReference type="GO" id="GO:0140664">
    <property type="term" value="F:ATP-dependent DNA damage sensor activity"/>
    <property type="evidence" value="ECO:0007669"/>
    <property type="project" value="InterPro"/>
</dbReference>
<dbReference type="Proteomes" id="UP000327044">
    <property type="component" value="Unassembled WGS sequence"/>
</dbReference>
<dbReference type="InterPro" id="IPR027417">
    <property type="entry name" value="P-loop_NTPase"/>
</dbReference>
<evidence type="ECO:0000313" key="9">
    <source>
        <dbReference type="EMBL" id="KAB0804844.1"/>
    </source>
</evidence>
<dbReference type="GO" id="GO:0045003">
    <property type="term" value="P:double-strand break repair via synthesis-dependent strand annealing"/>
    <property type="evidence" value="ECO:0007669"/>
    <property type="project" value="TreeGrafter"/>
</dbReference>
<dbReference type="GO" id="GO:0000722">
    <property type="term" value="P:telomere maintenance via recombination"/>
    <property type="evidence" value="ECO:0007669"/>
    <property type="project" value="TreeGrafter"/>
</dbReference>
<dbReference type="GO" id="GO:0071140">
    <property type="term" value="P:resolution of mitotic recombination intermediates"/>
    <property type="evidence" value="ECO:0007669"/>
    <property type="project" value="TreeGrafter"/>
</dbReference>
<dbReference type="AlphaFoldDB" id="A0A1Y1KKZ4"/>
<dbReference type="InterPro" id="IPR013632">
    <property type="entry name" value="Rad51_C"/>
</dbReference>
<dbReference type="GO" id="GO:0005524">
    <property type="term" value="F:ATP binding"/>
    <property type="evidence" value="ECO:0007669"/>
    <property type="project" value="UniProtKB-KW"/>
</dbReference>
<dbReference type="InterPro" id="IPR016467">
    <property type="entry name" value="DNA_recomb/repair_RecA-like"/>
</dbReference>
<dbReference type="InterPro" id="IPR020588">
    <property type="entry name" value="RecA_ATP-bd"/>
</dbReference>
<name>A0A1Y1KKZ4_PHOPY</name>
<reference evidence="8" key="1">
    <citation type="journal article" date="2016" name="Sci. Rep.">
        <title>Molecular characterization of firefly nuptial gifts: a multi-omics approach sheds light on postcopulatory sexual selection.</title>
        <authorList>
            <person name="Al-Wathiqui N."/>
            <person name="Fallon T.R."/>
            <person name="South A."/>
            <person name="Weng J.K."/>
            <person name="Lewis S.M."/>
        </authorList>
    </citation>
    <scope>NUCLEOTIDE SEQUENCE</scope>
</reference>
<dbReference type="PIRSF" id="PIRSF005856">
    <property type="entry name" value="Rad51"/>
    <property type="match status" value="1"/>
</dbReference>
<keyword evidence="10" id="KW-1185">Reference proteome</keyword>
<keyword evidence="6" id="KW-0539">Nucleus</keyword>
<proteinExistence type="predicted"/>
<gene>
    <name evidence="9" type="ORF">PPYR_01814</name>
</gene>
<reference evidence="9 10" key="2">
    <citation type="journal article" date="2018" name="Elife">
        <title>Firefly genomes illuminate parallel origins of bioluminescence in beetles.</title>
        <authorList>
            <person name="Fallon T.R."/>
            <person name="Lower S.E."/>
            <person name="Chang C.H."/>
            <person name="Bessho-Uehara M."/>
            <person name="Martin G.J."/>
            <person name="Bewick A.J."/>
            <person name="Behringer M."/>
            <person name="Debat H.J."/>
            <person name="Wong I."/>
            <person name="Day J.C."/>
            <person name="Suvorov A."/>
            <person name="Silva C.J."/>
            <person name="Stanger-Hall K.F."/>
            <person name="Hall D.W."/>
            <person name="Schmitz R.J."/>
            <person name="Nelson D.R."/>
            <person name="Lewis S.M."/>
            <person name="Shigenobu S."/>
            <person name="Bybee S.M."/>
            <person name="Larracuente A.M."/>
            <person name="Oba Y."/>
            <person name="Weng J.K."/>
        </authorList>
    </citation>
    <scope>NUCLEOTIDE SEQUENCE [LARGE SCALE GENOMIC DNA]</scope>
    <source>
        <strain evidence="9">1611_PpyrPB1</strain>
        <tissue evidence="9">Whole body</tissue>
    </source>
</reference>
<dbReference type="FunCoup" id="A0A1Y1KKZ4">
    <property type="interactions" value="751"/>
</dbReference>
<accession>A0A1Y1KKZ4</accession>
<evidence type="ECO:0000256" key="5">
    <source>
        <dbReference type="ARBA" id="ARBA00023204"/>
    </source>
</evidence>
<evidence type="ECO:0000259" key="7">
    <source>
        <dbReference type="PROSITE" id="PS50162"/>
    </source>
</evidence>
<dbReference type="Pfam" id="PF08423">
    <property type="entry name" value="Rad51"/>
    <property type="match status" value="1"/>
</dbReference>
<keyword evidence="3" id="KW-0227">DNA damage</keyword>
<evidence type="ECO:0000313" key="10">
    <source>
        <dbReference type="Proteomes" id="UP000327044"/>
    </source>
</evidence>
<dbReference type="GO" id="GO:0033065">
    <property type="term" value="C:Rad51C-XRCC3 complex"/>
    <property type="evidence" value="ECO:0007669"/>
    <property type="project" value="TreeGrafter"/>
</dbReference>
<dbReference type="EMBL" id="GEZM01086367">
    <property type="protein sequence ID" value="JAV59507.1"/>
    <property type="molecule type" value="Transcribed_RNA"/>
</dbReference>
<evidence type="ECO:0000256" key="4">
    <source>
        <dbReference type="ARBA" id="ARBA00022840"/>
    </source>
</evidence>
<dbReference type="GO" id="GO:0000400">
    <property type="term" value="F:four-way junction DNA binding"/>
    <property type="evidence" value="ECO:0007669"/>
    <property type="project" value="TreeGrafter"/>
</dbReference>
<dbReference type="SUPFAM" id="SSF52540">
    <property type="entry name" value="P-loop containing nucleoside triphosphate hydrolases"/>
    <property type="match status" value="1"/>
</dbReference>
<dbReference type="InParanoid" id="A0A1Y1KKZ4"/>
<keyword evidence="4" id="KW-0067">ATP-binding</keyword>
<keyword evidence="2" id="KW-0547">Nucleotide-binding</keyword>
<organism evidence="8">
    <name type="scientific">Photinus pyralis</name>
    <name type="common">Common eastern firefly</name>
    <name type="synonym">Lampyris pyralis</name>
    <dbReference type="NCBI Taxonomy" id="7054"/>
    <lineage>
        <taxon>Eukaryota</taxon>
        <taxon>Metazoa</taxon>
        <taxon>Ecdysozoa</taxon>
        <taxon>Arthropoda</taxon>
        <taxon>Hexapoda</taxon>
        <taxon>Insecta</taxon>
        <taxon>Pterygota</taxon>
        <taxon>Neoptera</taxon>
        <taxon>Endopterygota</taxon>
        <taxon>Coleoptera</taxon>
        <taxon>Polyphaga</taxon>
        <taxon>Elateriformia</taxon>
        <taxon>Elateroidea</taxon>
        <taxon>Lampyridae</taxon>
        <taxon>Lampyrinae</taxon>
        <taxon>Photinus</taxon>
    </lineage>
</organism>
<feature type="domain" description="RecA family profile 1" evidence="7">
    <location>
        <begin position="61"/>
        <end position="227"/>
    </location>
</feature>
<protein>
    <recommendedName>
        <fullName evidence="7">RecA family profile 1 domain-containing protein</fullName>
    </recommendedName>
</protein>
<dbReference type="Gene3D" id="3.40.50.300">
    <property type="entry name" value="P-loop containing nucleotide triphosphate hydrolases"/>
    <property type="match status" value="1"/>
</dbReference>
<comment type="subcellular location">
    <subcellularLocation>
        <location evidence="1">Nucleus</location>
    </subcellularLocation>
</comment>
<reference evidence="9" key="3">
    <citation type="submission" date="2019-08" db="EMBL/GenBank/DDBJ databases">
        <authorList>
            <consortium name="Photinus pyralis genome working group"/>
            <person name="Fallon T.R."/>
            <person name="Sander Lower S.E."/>
            <person name="Weng J.-K."/>
        </authorList>
    </citation>
    <scope>NUCLEOTIDE SEQUENCE</scope>
    <source>
        <strain evidence="9">1611_PpyrPB1</strain>
        <tissue evidence="9">Whole body</tissue>
    </source>
</reference>
<dbReference type="CDD" id="cd19491">
    <property type="entry name" value="XRCC3"/>
    <property type="match status" value="1"/>
</dbReference>
<evidence type="ECO:0000256" key="6">
    <source>
        <dbReference type="ARBA" id="ARBA00023242"/>
    </source>
</evidence>
<dbReference type="EMBL" id="VVIM01000001">
    <property type="protein sequence ID" value="KAB0804844.1"/>
    <property type="molecule type" value="Genomic_DNA"/>
</dbReference>
<evidence type="ECO:0000256" key="3">
    <source>
        <dbReference type="ARBA" id="ARBA00022763"/>
    </source>
</evidence>
<evidence type="ECO:0000256" key="1">
    <source>
        <dbReference type="ARBA" id="ARBA00004123"/>
    </source>
</evidence>
<dbReference type="GO" id="GO:0090656">
    <property type="term" value="P:t-circle formation"/>
    <property type="evidence" value="ECO:0007669"/>
    <property type="project" value="TreeGrafter"/>
</dbReference>
<dbReference type="OrthoDB" id="1861185at2759"/>
<evidence type="ECO:0000313" key="8">
    <source>
        <dbReference type="EMBL" id="JAV59507.1"/>
    </source>
</evidence>
<dbReference type="GO" id="GO:0005657">
    <property type="term" value="C:replication fork"/>
    <property type="evidence" value="ECO:0007669"/>
    <property type="project" value="TreeGrafter"/>
</dbReference>
<dbReference type="PANTHER" id="PTHR46487:SF1">
    <property type="entry name" value="DNA REPAIR PROTEIN XRCC3"/>
    <property type="match status" value="1"/>
</dbReference>